<evidence type="ECO:0000313" key="3">
    <source>
        <dbReference type="Proteomes" id="UP001176961"/>
    </source>
</evidence>
<dbReference type="Proteomes" id="UP001176961">
    <property type="component" value="Unassembled WGS sequence"/>
</dbReference>
<keyword evidence="1" id="KW-0732">Signal</keyword>
<accession>A0AA36M5E3</accession>
<sequence>MLCSRWLIIFLIVFSFVAVSNTRKARKCAKSVMRKNALCAKDALSRRRIKFDAGEQSNSIMLMNGDCCLAVKRRNTRLFSLPHGMHKLTFALNVDQVKKCAYSCT</sequence>
<organism evidence="2 3">
    <name type="scientific">Cylicocyclus nassatus</name>
    <name type="common">Nematode worm</name>
    <dbReference type="NCBI Taxonomy" id="53992"/>
    <lineage>
        <taxon>Eukaryota</taxon>
        <taxon>Metazoa</taxon>
        <taxon>Ecdysozoa</taxon>
        <taxon>Nematoda</taxon>
        <taxon>Chromadorea</taxon>
        <taxon>Rhabditida</taxon>
        <taxon>Rhabditina</taxon>
        <taxon>Rhabditomorpha</taxon>
        <taxon>Strongyloidea</taxon>
        <taxon>Strongylidae</taxon>
        <taxon>Cylicocyclus</taxon>
    </lineage>
</organism>
<feature type="chain" id="PRO_5041244552" description="Secreted protein" evidence="1">
    <location>
        <begin position="23"/>
        <end position="105"/>
    </location>
</feature>
<evidence type="ECO:0008006" key="4">
    <source>
        <dbReference type="Google" id="ProtNLM"/>
    </source>
</evidence>
<keyword evidence="3" id="KW-1185">Reference proteome</keyword>
<reference evidence="2" key="1">
    <citation type="submission" date="2023-07" db="EMBL/GenBank/DDBJ databases">
        <authorList>
            <consortium name="CYATHOMIX"/>
        </authorList>
    </citation>
    <scope>NUCLEOTIDE SEQUENCE</scope>
    <source>
        <strain evidence="2">N/A</strain>
    </source>
</reference>
<proteinExistence type="predicted"/>
<protein>
    <recommendedName>
        <fullName evidence="4">Secreted protein</fullName>
    </recommendedName>
</protein>
<gene>
    <name evidence="2" type="ORF">CYNAS_LOCUS11612</name>
</gene>
<dbReference type="EMBL" id="CATQJL010000223">
    <property type="protein sequence ID" value="CAJ0599629.1"/>
    <property type="molecule type" value="Genomic_DNA"/>
</dbReference>
<comment type="caution">
    <text evidence="2">The sequence shown here is derived from an EMBL/GenBank/DDBJ whole genome shotgun (WGS) entry which is preliminary data.</text>
</comment>
<dbReference type="AlphaFoldDB" id="A0AA36M5E3"/>
<feature type="signal peptide" evidence="1">
    <location>
        <begin position="1"/>
        <end position="22"/>
    </location>
</feature>
<evidence type="ECO:0000313" key="2">
    <source>
        <dbReference type="EMBL" id="CAJ0599629.1"/>
    </source>
</evidence>
<evidence type="ECO:0000256" key="1">
    <source>
        <dbReference type="SAM" id="SignalP"/>
    </source>
</evidence>
<name>A0AA36M5E3_CYLNA</name>